<evidence type="ECO:0000256" key="1">
    <source>
        <dbReference type="SAM" id="MobiDB-lite"/>
    </source>
</evidence>
<protein>
    <submittedName>
        <fullName evidence="2">Uncharacterized protein</fullName>
    </submittedName>
</protein>
<accession>A0A2V2ZHJ6</accession>
<evidence type="ECO:0000313" key="2">
    <source>
        <dbReference type="EMBL" id="PWW19114.1"/>
    </source>
</evidence>
<dbReference type="AlphaFoldDB" id="A0A2V2ZHJ6"/>
<dbReference type="EMBL" id="QGTW01000022">
    <property type="protein sequence ID" value="PWW19114.1"/>
    <property type="molecule type" value="Genomic_DNA"/>
</dbReference>
<dbReference type="RefSeq" id="WP_110067578.1">
    <property type="nucleotide sequence ID" value="NZ_QGTW01000022.1"/>
</dbReference>
<dbReference type="Proteomes" id="UP000247150">
    <property type="component" value="Unassembled WGS sequence"/>
</dbReference>
<feature type="compositionally biased region" description="Acidic residues" evidence="1">
    <location>
        <begin position="37"/>
        <end position="46"/>
    </location>
</feature>
<comment type="caution">
    <text evidence="2">The sequence shown here is derived from an EMBL/GenBank/DDBJ whole genome shotgun (WGS) entry which is preliminary data.</text>
</comment>
<gene>
    <name evidence="2" type="ORF">DFO73_1222</name>
</gene>
<evidence type="ECO:0000313" key="3">
    <source>
        <dbReference type="Proteomes" id="UP000247150"/>
    </source>
</evidence>
<proteinExistence type="predicted"/>
<feature type="compositionally biased region" description="Basic and acidic residues" evidence="1">
    <location>
        <begin position="47"/>
        <end position="59"/>
    </location>
</feature>
<feature type="compositionally biased region" description="Basic and acidic residues" evidence="1">
    <location>
        <begin position="1"/>
        <end position="11"/>
    </location>
</feature>
<name>A0A2V2ZHJ6_9BACI</name>
<sequence length="122" mass="14588">MLDEEFKSKDEDEKDTDPFTQFMFGPNFRRNRHPEEDLQGEEDIEKEPESRNKHQHEDWLFGGRQRPHEDDSLNGKVNHILNNINYEELMNNIDTLMTSASQLKPLLKKASPFLEQFWKKKV</sequence>
<reference evidence="2 3" key="1">
    <citation type="submission" date="2018-05" db="EMBL/GenBank/DDBJ databases">
        <title>Freshwater and sediment microbial communities from various areas in North America, analyzing microbe dynamics in response to fracking.</title>
        <authorList>
            <person name="Lamendella R."/>
        </authorList>
    </citation>
    <scope>NUCLEOTIDE SEQUENCE [LARGE SCALE GENOMIC DNA]</scope>
    <source>
        <strain evidence="2 3">15_TX</strain>
    </source>
</reference>
<feature type="region of interest" description="Disordered" evidence="1">
    <location>
        <begin position="1"/>
        <end position="73"/>
    </location>
</feature>
<dbReference type="OrthoDB" id="2933559at2"/>
<organism evidence="2 3">
    <name type="scientific">Cytobacillus oceanisediminis</name>
    <dbReference type="NCBI Taxonomy" id="665099"/>
    <lineage>
        <taxon>Bacteria</taxon>
        <taxon>Bacillati</taxon>
        <taxon>Bacillota</taxon>
        <taxon>Bacilli</taxon>
        <taxon>Bacillales</taxon>
        <taxon>Bacillaceae</taxon>
        <taxon>Cytobacillus</taxon>
    </lineage>
</organism>